<dbReference type="OrthoDB" id="9813151at2"/>
<reference evidence="8 9" key="1">
    <citation type="submission" date="2018-08" db="EMBL/GenBank/DDBJ databases">
        <title>Mucilaginibacter sp. MYSH2.</title>
        <authorList>
            <person name="Seo T."/>
        </authorList>
    </citation>
    <scope>NUCLEOTIDE SEQUENCE [LARGE SCALE GENOMIC DNA]</scope>
    <source>
        <strain evidence="8 9">MYSH2</strain>
    </source>
</reference>
<dbReference type="Pfam" id="PF02518">
    <property type="entry name" value="HATPase_c"/>
    <property type="match status" value="1"/>
</dbReference>
<dbReference type="Gene3D" id="1.10.287.130">
    <property type="match status" value="1"/>
</dbReference>
<dbReference type="InterPro" id="IPR003661">
    <property type="entry name" value="HisK_dim/P_dom"/>
</dbReference>
<dbReference type="PRINTS" id="PR00344">
    <property type="entry name" value="BCTRLSENSOR"/>
</dbReference>
<evidence type="ECO:0000313" key="9">
    <source>
        <dbReference type="Proteomes" id="UP000264217"/>
    </source>
</evidence>
<dbReference type="SUPFAM" id="SSF47384">
    <property type="entry name" value="Homodimeric domain of signal transducing histidine kinase"/>
    <property type="match status" value="1"/>
</dbReference>
<dbReference type="AlphaFoldDB" id="A0A372NRD4"/>
<dbReference type="InterPro" id="IPR005467">
    <property type="entry name" value="His_kinase_dom"/>
</dbReference>
<name>A0A372NRD4_9SPHI</name>
<keyword evidence="9" id="KW-1185">Reference proteome</keyword>
<evidence type="ECO:0000256" key="2">
    <source>
        <dbReference type="ARBA" id="ARBA00012438"/>
    </source>
</evidence>
<evidence type="ECO:0000256" key="6">
    <source>
        <dbReference type="ARBA" id="ARBA00023012"/>
    </source>
</evidence>
<feature type="domain" description="Histidine kinase" evidence="7">
    <location>
        <begin position="46"/>
        <end position="261"/>
    </location>
</feature>
<evidence type="ECO:0000313" key="8">
    <source>
        <dbReference type="EMBL" id="RFZ91157.1"/>
    </source>
</evidence>
<evidence type="ECO:0000256" key="5">
    <source>
        <dbReference type="ARBA" id="ARBA00022777"/>
    </source>
</evidence>
<organism evidence="8 9">
    <name type="scientific">Mucilaginibacter conchicola</name>
    <dbReference type="NCBI Taxonomy" id="2303333"/>
    <lineage>
        <taxon>Bacteria</taxon>
        <taxon>Pseudomonadati</taxon>
        <taxon>Bacteroidota</taxon>
        <taxon>Sphingobacteriia</taxon>
        <taxon>Sphingobacteriales</taxon>
        <taxon>Sphingobacteriaceae</taxon>
        <taxon>Mucilaginibacter</taxon>
    </lineage>
</organism>
<accession>A0A372NRD4</accession>
<evidence type="ECO:0000259" key="7">
    <source>
        <dbReference type="PROSITE" id="PS50109"/>
    </source>
</evidence>
<dbReference type="EC" id="2.7.13.3" evidence="2"/>
<dbReference type="SUPFAM" id="SSF55874">
    <property type="entry name" value="ATPase domain of HSP90 chaperone/DNA topoisomerase II/histidine kinase"/>
    <property type="match status" value="1"/>
</dbReference>
<keyword evidence="3" id="KW-0597">Phosphoprotein</keyword>
<proteinExistence type="predicted"/>
<dbReference type="EMBL" id="QWDC01000003">
    <property type="protein sequence ID" value="RFZ91157.1"/>
    <property type="molecule type" value="Genomic_DNA"/>
</dbReference>
<comment type="catalytic activity">
    <reaction evidence="1">
        <text>ATP + protein L-histidine = ADP + protein N-phospho-L-histidine.</text>
        <dbReference type="EC" id="2.7.13.3"/>
    </reaction>
</comment>
<dbReference type="InterPro" id="IPR036097">
    <property type="entry name" value="HisK_dim/P_sf"/>
</dbReference>
<keyword evidence="5 8" id="KW-0418">Kinase</keyword>
<dbReference type="InterPro" id="IPR004358">
    <property type="entry name" value="Sig_transdc_His_kin-like_C"/>
</dbReference>
<sequence length="272" mass="29844">MQESKAIHGVQGMNAERIVNPPSELSAEPVPKTFREGQDPTETMKLLGHEIKTPLCLAKLYLQMAQRLSDHRTDQMRCLMERATEQIGTISRITDDFVQGFECPLSGPAPAFRRFDMILLLTETIDEAVLLYPGFSFELHGVKTACVSGERHKIKQVLNNYLNNAVKYSCGNKKVLISCESTAEAVTVTVKDFGTGIETGLSEKIFQRSYRALTEAVRGVEGNGYGLYIVSEIIAGHLGKVGVRSKSGQGSEFYFSLPASKEDLSAGKSADS</sequence>
<dbReference type="GO" id="GO:0000155">
    <property type="term" value="F:phosphorelay sensor kinase activity"/>
    <property type="evidence" value="ECO:0007669"/>
    <property type="project" value="InterPro"/>
</dbReference>
<keyword evidence="6" id="KW-0902">Two-component regulatory system</keyword>
<comment type="caution">
    <text evidence="8">The sequence shown here is derived from an EMBL/GenBank/DDBJ whole genome shotgun (WGS) entry which is preliminary data.</text>
</comment>
<dbReference type="PROSITE" id="PS50109">
    <property type="entry name" value="HIS_KIN"/>
    <property type="match status" value="1"/>
</dbReference>
<dbReference type="InterPro" id="IPR036890">
    <property type="entry name" value="HATPase_C_sf"/>
</dbReference>
<dbReference type="GO" id="GO:0016036">
    <property type="term" value="P:cellular response to phosphate starvation"/>
    <property type="evidence" value="ECO:0007669"/>
    <property type="project" value="TreeGrafter"/>
</dbReference>
<dbReference type="InterPro" id="IPR050351">
    <property type="entry name" value="BphY/WalK/GraS-like"/>
</dbReference>
<keyword evidence="4" id="KW-0808">Transferase</keyword>
<dbReference type="Gene3D" id="3.30.565.10">
    <property type="entry name" value="Histidine kinase-like ATPase, C-terminal domain"/>
    <property type="match status" value="1"/>
</dbReference>
<evidence type="ECO:0000256" key="3">
    <source>
        <dbReference type="ARBA" id="ARBA00022553"/>
    </source>
</evidence>
<dbReference type="CDD" id="cd00082">
    <property type="entry name" value="HisKA"/>
    <property type="match status" value="1"/>
</dbReference>
<dbReference type="PANTHER" id="PTHR45453:SF1">
    <property type="entry name" value="PHOSPHATE REGULON SENSOR PROTEIN PHOR"/>
    <property type="match status" value="1"/>
</dbReference>
<dbReference type="SMART" id="SM00387">
    <property type="entry name" value="HATPase_c"/>
    <property type="match status" value="1"/>
</dbReference>
<dbReference type="RefSeq" id="WP_117393360.1">
    <property type="nucleotide sequence ID" value="NZ_QWDC01000003.1"/>
</dbReference>
<dbReference type="PANTHER" id="PTHR45453">
    <property type="entry name" value="PHOSPHATE REGULON SENSOR PROTEIN PHOR"/>
    <property type="match status" value="1"/>
</dbReference>
<gene>
    <name evidence="8" type="ORF">D0C36_19645</name>
</gene>
<dbReference type="Proteomes" id="UP000264217">
    <property type="component" value="Unassembled WGS sequence"/>
</dbReference>
<evidence type="ECO:0000256" key="1">
    <source>
        <dbReference type="ARBA" id="ARBA00000085"/>
    </source>
</evidence>
<protein>
    <recommendedName>
        <fullName evidence="2">histidine kinase</fullName>
        <ecNumber evidence="2">2.7.13.3</ecNumber>
    </recommendedName>
</protein>
<evidence type="ECO:0000256" key="4">
    <source>
        <dbReference type="ARBA" id="ARBA00022679"/>
    </source>
</evidence>
<dbReference type="GO" id="GO:0005886">
    <property type="term" value="C:plasma membrane"/>
    <property type="evidence" value="ECO:0007669"/>
    <property type="project" value="TreeGrafter"/>
</dbReference>
<dbReference type="GO" id="GO:0004721">
    <property type="term" value="F:phosphoprotein phosphatase activity"/>
    <property type="evidence" value="ECO:0007669"/>
    <property type="project" value="TreeGrafter"/>
</dbReference>
<dbReference type="InterPro" id="IPR003594">
    <property type="entry name" value="HATPase_dom"/>
</dbReference>